<comment type="caution">
    <text evidence="1">The sequence shown here is derived from an EMBL/GenBank/DDBJ whole genome shotgun (WGS) entry which is preliminary data.</text>
</comment>
<protein>
    <submittedName>
        <fullName evidence="1">Uncharacterized protein</fullName>
    </submittedName>
</protein>
<name>A0A8S1Y950_PAROT</name>
<organism evidence="1 2">
    <name type="scientific">Paramecium octaurelia</name>
    <dbReference type="NCBI Taxonomy" id="43137"/>
    <lineage>
        <taxon>Eukaryota</taxon>
        <taxon>Sar</taxon>
        <taxon>Alveolata</taxon>
        <taxon>Ciliophora</taxon>
        <taxon>Intramacronucleata</taxon>
        <taxon>Oligohymenophorea</taxon>
        <taxon>Peniculida</taxon>
        <taxon>Parameciidae</taxon>
        <taxon>Paramecium</taxon>
    </lineage>
</organism>
<dbReference type="EMBL" id="CAJJDP010000154">
    <property type="protein sequence ID" value="CAD8211016.1"/>
    <property type="molecule type" value="Genomic_DNA"/>
</dbReference>
<reference evidence="1" key="1">
    <citation type="submission" date="2021-01" db="EMBL/GenBank/DDBJ databases">
        <authorList>
            <consortium name="Genoscope - CEA"/>
            <person name="William W."/>
        </authorList>
    </citation>
    <scope>NUCLEOTIDE SEQUENCE</scope>
</reference>
<evidence type="ECO:0000313" key="2">
    <source>
        <dbReference type="Proteomes" id="UP000683925"/>
    </source>
</evidence>
<sequence>MKSMKIFQTQIILIGDYNQGIKQGNCEYHYYSFHKNIPKQEADNMKMVQNKESGLNYVNNLGKVASSLLQGQCRWQETWIVESGAQVV</sequence>
<proteinExistence type="predicted"/>
<gene>
    <name evidence="1" type="ORF">POCTA_138.1.T1520149</name>
</gene>
<keyword evidence="2" id="KW-1185">Reference proteome</keyword>
<accession>A0A8S1Y950</accession>
<evidence type="ECO:0000313" key="1">
    <source>
        <dbReference type="EMBL" id="CAD8211016.1"/>
    </source>
</evidence>
<dbReference type="Proteomes" id="UP000683925">
    <property type="component" value="Unassembled WGS sequence"/>
</dbReference>
<dbReference type="AlphaFoldDB" id="A0A8S1Y950"/>